<gene>
    <name evidence="1" type="ORF">LELG_00611</name>
</gene>
<protein>
    <submittedName>
        <fullName evidence="1">Uncharacterized protein</fullName>
    </submittedName>
</protein>
<keyword evidence="2" id="KW-1185">Reference proteome</keyword>
<dbReference type="HOGENOM" id="CLU_1166010_0_0_1"/>
<dbReference type="InParanoid" id="A5DTC5"/>
<evidence type="ECO:0000313" key="1">
    <source>
        <dbReference type="EMBL" id="EDK42432.1"/>
    </source>
</evidence>
<sequence length="238" mass="26257">MAYIGKHCLCTYGIANIAPPNTSMPPFCKILIAWCGDNAANIPGWYFAILYVPQMINPIIQIKMIGANRKLIFFEPNCWIAKRMIRITSETARTLVLLNDGTAICIPPMALNTDVVGVKRPSDITREQPRKHAPKMKLCTVLIMVGCCFMRSILDCTVLIEDAVVSCLLSSCKSEASIDFVPPGIVTPLGPMFKYLAILAYIATCPPSPLLGPSISTMQTYLKMTMMVNTQKMMEMAP</sequence>
<accession>A5DTC5</accession>
<dbReference type="AlphaFoldDB" id="A5DTC5"/>
<name>A5DTC5_LODEL</name>
<dbReference type="Proteomes" id="UP000001996">
    <property type="component" value="Unassembled WGS sequence"/>
</dbReference>
<dbReference type="VEuPathDB" id="FungiDB:LELG_00611"/>
<dbReference type="EMBL" id="CH981524">
    <property type="protein sequence ID" value="EDK42432.1"/>
    <property type="molecule type" value="Genomic_DNA"/>
</dbReference>
<reference evidence="1 2" key="1">
    <citation type="journal article" date="2009" name="Nature">
        <title>Evolution of pathogenicity and sexual reproduction in eight Candida genomes.</title>
        <authorList>
            <person name="Butler G."/>
            <person name="Rasmussen M.D."/>
            <person name="Lin M.F."/>
            <person name="Santos M.A."/>
            <person name="Sakthikumar S."/>
            <person name="Munro C.A."/>
            <person name="Rheinbay E."/>
            <person name="Grabherr M."/>
            <person name="Forche A."/>
            <person name="Reedy J.L."/>
            <person name="Agrafioti I."/>
            <person name="Arnaud M.B."/>
            <person name="Bates S."/>
            <person name="Brown A.J."/>
            <person name="Brunke S."/>
            <person name="Costanzo M.C."/>
            <person name="Fitzpatrick D.A."/>
            <person name="de Groot P.W."/>
            <person name="Harris D."/>
            <person name="Hoyer L.L."/>
            <person name="Hube B."/>
            <person name="Klis F.M."/>
            <person name="Kodira C."/>
            <person name="Lennard N."/>
            <person name="Logue M.E."/>
            <person name="Martin R."/>
            <person name="Neiman A.M."/>
            <person name="Nikolaou E."/>
            <person name="Quail M.A."/>
            <person name="Quinn J."/>
            <person name="Santos M.C."/>
            <person name="Schmitzberger F.F."/>
            <person name="Sherlock G."/>
            <person name="Shah P."/>
            <person name="Silverstein K.A."/>
            <person name="Skrzypek M.S."/>
            <person name="Soll D."/>
            <person name="Staggs R."/>
            <person name="Stansfield I."/>
            <person name="Stumpf M.P."/>
            <person name="Sudbery P.E."/>
            <person name="Srikantha T."/>
            <person name="Zeng Q."/>
            <person name="Berman J."/>
            <person name="Berriman M."/>
            <person name="Heitman J."/>
            <person name="Gow N.A."/>
            <person name="Lorenz M.C."/>
            <person name="Birren B.W."/>
            <person name="Kellis M."/>
            <person name="Cuomo C.A."/>
        </authorList>
    </citation>
    <scope>NUCLEOTIDE SEQUENCE [LARGE SCALE GENOMIC DNA]</scope>
    <source>
        <strain evidence="2">ATCC 11503 / BCRC 21390 / CBS 2605 / JCM 1781 / NBRC 1676 / NRRL YB-4239</strain>
    </source>
</reference>
<evidence type="ECO:0000313" key="2">
    <source>
        <dbReference type="Proteomes" id="UP000001996"/>
    </source>
</evidence>
<dbReference type="OrthoDB" id="10555374at2759"/>
<organism evidence="1 2">
    <name type="scientific">Lodderomyces elongisporus (strain ATCC 11503 / CBS 2605 / JCM 1781 / NBRC 1676 / NRRL YB-4239)</name>
    <name type="common">Yeast</name>
    <name type="synonym">Saccharomyces elongisporus</name>
    <dbReference type="NCBI Taxonomy" id="379508"/>
    <lineage>
        <taxon>Eukaryota</taxon>
        <taxon>Fungi</taxon>
        <taxon>Dikarya</taxon>
        <taxon>Ascomycota</taxon>
        <taxon>Saccharomycotina</taxon>
        <taxon>Pichiomycetes</taxon>
        <taxon>Debaryomycetaceae</taxon>
        <taxon>Candida/Lodderomyces clade</taxon>
        <taxon>Lodderomyces</taxon>
    </lineage>
</organism>
<proteinExistence type="predicted"/>